<keyword evidence="1" id="KW-0472">Membrane</keyword>
<feature type="signal peptide" evidence="2">
    <location>
        <begin position="1"/>
        <end position="23"/>
    </location>
</feature>
<keyword evidence="1" id="KW-0812">Transmembrane</keyword>
<evidence type="ECO:0000313" key="3">
    <source>
        <dbReference type="EMBL" id="QBN20092.1"/>
    </source>
</evidence>
<dbReference type="Proteomes" id="UP000291124">
    <property type="component" value="Chromosome"/>
</dbReference>
<accession>A0A4V1AH28</accession>
<dbReference type="KEGG" id="fnk:E1750_15230"/>
<dbReference type="EMBL" id="CP037933">
    <property type="protein sequence ID" value="QBN20092.1"/>
    <property type="molecule type" value="Genomic_DNA"/>
</dbReference>
<feature type="chain" id="PRO_5020183610" description="Signal peptidase" evidence="2">
    <location>
        <begin position="24"/>
        <end position="77"/>
    </location>
</feature>
<dbReference type="OrthoDB" id="1375790at2"/>
<feature type="transmembrane region" description="Helical" evidence="1">
    <location>
        <begin position="47"/>
        <end position="65"/>
    </location>
</feature>
<organism evidence="3 4">
    <name type="scientific">Flavobacterium nackdongense</name>
    <dbReference type="NCBI Taxonomy" id="2547394"/>
    <lineage>
        <taxon>Bacteria</taxon>
        <taxon>Pseudomonadati</taxon>
        <taxon>Bacteroidota</taxon>
        <taxon>Flavobacteriia</taxon>
        <taxon>Flavobacteriales</taxon>
        <taxon>Flavobacteriaceae</taxon>
        <taxon>Flavobacterium</taxon>
    </lineage>
</organism>
<dbReference type="RefSeq" id="WP_133277594.1">
    <property type="nucleotide sequence ID" value="NZ_CP037933.1"/>
</dbReference>
<reference evidence="4" key="1">
    <citation type="submission" date="2019-03" db="EMBL/GenBank/DDBJ databases">
        <title>Flavobacterium sp.</title>
        <authorList>
            <person name="Kim H."/>
        </authorList>
    </citation>
    <scope>NUCLEOTIDE SEQUENCE [LARGE SCALE GENOMIC DNA]</scope>
    <source>
        <strain evidence="4">GS13</strain>
    </source>
</reference>
<dbReference type="AlphaFoldDB" id="A0A4V1AH28"/>
<keyword evidence="2" id="KW-0732">Signal</keyword>
<evidence type="ECO:0008006" key="5">
    <source>
        <dbReference type="Google" id="ProtNLM"/>
    </source>
</evidence>
<keyword evidence="4" id="KW-1185">Reference proteome</keyword>
<protein>
    <recommendedName>
        <fullName evidence="5">Signal peptidase</fullName>
    </recommendedName>
</protein>
<sequence>MKNKFLKYCIALFFIGSTTIAFAQPGTGSDNNGIDDNGGADSTPATPIDDYVGILTLVGLSYVLYKVKTNQKEEKAI</sequence>
<name>A0A4V1AH28_9FLAO</name>
<keyword evidence="1" id="KW-1133">Transmembrane helix</keyword>
<evidence type="ECO:0000256" key="1">
    <source>
        <dbReference type="SAM" id="Phobius"/>
    </source>
</evidence>
<evidence type="ECO:0000256" key="2">
    <source>
        <dbReference type="SAM" id="SignalP"/>
    </source>
</evidence>
<gene>
    <name evidence="3" type="ORF">E1750_15230</name>
</gene>
<proteinExistence type="predicted"/>
<evidence type="ECO:0000313" key="4">
    <source>
        <dbReference type="Proteomes" id="UP000291124"/>
    </source>
</evidence>